<dbReference type="GO" id="GO:0045892">
    <property type="term" value="P:negative regulation of DNA-templated transcription"/>
    <property type="evidence" value="ECO:0007669"/>
    <property type="project" value="InterPro"/>
</dbReference>
<evidence type="ECO:0000313" key="6">
    <source>
        <dbReference type="Proteomes" id="UP000490386"/>
    </source>
</evidence>
<dbReference type="RefSeq" id="WP_104310426.1">
    <property type="nucleotide sequence ID" value="NZ_CANKVH010000004.1"/>
</dbReference>
<dbReference type="GO" id="GO:0003677">
    <property type="term" value="F:DNA binding"/>
    <property type="evidence" value="ECO:0007669"/>
    <property type="project" value="UniProtKB-KW"/>
</dbReference>
<dbReference type="Proteomes" id="UP000490386">
    <property type="component" value="Unassembled WGS sequence"/>
</dbReference>
<proteinExistence type="inferred from homology"/>
<dbReference type="OrthoDB" id="9813987at2"/>
<comment type="similarity">
    <text evidence="1">Belongs to the BlaI transcriptional regulatory family.</text>
</comment>
<dbReference type="AlphaFoldDB" id="A0A7J5B4D1"/>
<dbReference type="Pfam" id="PF03965">
    <property type="entry name" value="Penicillinase_R"/>
    <property type="match status" value="1"/>
</dbReference>
<evidence type="ECO:0000256" key="1">
    <source>
        <dbReference type="ARBA" id="ARBA00011046"/>
    </source>
</evidence>
<keyword evidence="2" id="KW-0805">Transcription regulation</keyword>
<keyword evidence="6" id="KW-1185">Reference proteome</keyword>
<reference evidence="5 6" key="1">
    <citation type="submission" date="2019-09" db="EMBL/GenBank/DDBJ databases">
        <title>Phylogeny of genus Pseudoclavibacter and closely related genus.</title>
        <authorList>
            <person name="Li Y."/>
        </authorList>
    </citation>
    <scope>NUCLEOTIDE SEQUENCE [LARGE SCALE GENOMIC DNA]</scope>
    <source>
        <strain evidence="5 6">THG-MD12</strain>
    </source>
</reference>
<evidence type="ECO:0000256" key="4">
    <source>
        <dbReference type="ARBA" id="ARBA00023163"/>
    </source>
</evidence>
<dbReference type="EMBL" id="WBJX01000001">
    <property type="protein sequence ID" value="KAB1639029.1"/>
    <property type="molecule type" value="Genomic_DNA"/>
</dbReference>
<dbReference type="Gene3D" id="1.10.10.10">
    <property type="entry name" value="Winged helix-like DNA-binding domain superfamily/Winged helix DNA-binding domain"/>
    <property type="match status" value="1"/>
</dbReference>
<dbReference type="SUPFAM" id="SSF46785">
    <property type="entry name" value="Winged helix' DNA-binding domain"/>
    <property type="match status" value="1"/>
</dbReference>
<keyword evidence="4" id="KW-0804">Transcription</keyword>
<accession>A0A7J5B4D1</accession>
<gene>
    <name evidence="5" type="ORF">F8O03_01360</name>
</gene>
<protein>
    <submittedName>
        <fullName evidence="5">BlaI/MecI/CopY family transcriptional regulator</fullName>
    </submittedName>
</protein>
<dbReference type="InterPro" id="IPR036388">
    <property type="entry name" value="WH-like_DNA-bd_sf"/>
</dbReference>
<dbReference type="InterPro" id="IPR005650">
    <property type="entry name" value="BlaI_family"/>
</dbReference>
<evidence type="ECO:0000256" key="2">
    <source>
        <dbReference type="ARBA" id="ARBA00023015"/>
    </source>
</evidence>
<keyword evidence="3" id="KW-0238">DNA-binding</keyword>
<evidence type="ECO:0000256" key="3">
    <source>
        <dbReference type="ARBA" id="ARBA00023125"/>
    </source>
</evidence>
<dbReference type="InterPro" id="IPR036390">
    <property type="entry name" value="WH_DNA-bd_sf"/>
</dbReference>
<sequence>MPGTRTRARGELELVVLRLLWTADEPLTAREIQDRFPGRVPASTTILTALDRLRAKGDVTRVGHEQRGIRFAATQTEAEHASRAMLNALKTIDGREAALLKFAGNLDARDADLLRAALQHSPVSASEPASAS</sequence>
<comment type="caution">
    <text evidence="5">The sequence shown here is derived from an EMBL/GenBank/DDBJ whole genome shotgun (WGS) entry which is preliminary data.</text>
</comment>
<name>A0A7J5B4D1_9MICO</name>
<organism evidence="5 6">
    <name type="scientific">Pseudoclavibacter terrae</name>
    <dbReference type="NCBI Taxonomy" id="1530195"/>
    <lineage>
        <taxon>Bacteria</taxon>
        <taxon>Bacillati</taxon>
        <taxon>Actinomycetota</taxon>
        <taxon>Actinomycetes</taxon>
        <taxon>Micrococcales</taxon>
        <taxon>Microbacteriaceae</taxon>
        <taxon>Pseudoclavibacter</taxon>
    </lineage>
</organism>
<dbReference type="Gene3D" id="6.10.140.850">
    <property type="match status" value="1"/>
</dbReference>
<evidence type="ECO:0000313" key="5">
    <source>
        <dbReference type="EMBL" id="KAB1639029.1"/>
    </source>
</evidence>